<dbReference type="EMBL" id="BKCP01000001">
    <property type="protein sequence ID" value="GER24480.1"/>
    <property type="molecule type" value="Genomic_DNA"/>
</dbReference>
<dbReference type="Proteomes" id="UP000325081">
    <property type="component" value="Unassembled WGS sequence"/>
</dbReference>
<dbReference type="AlphaFoldDB" id="A0A5A7NUM6"/>
<gene>
    <name evidence="1" type="ORF">STAS_00019</name>
</gene>
<organism evidence="1 2">
    <name type="scientific">Striga asiatica</name>
    <name type="common">Asiatic witchweed</name>
    <name type="synonym">Buchnera asiatica</name>
    <dbReference type="NCBI Taxonomy" id="4170"/>
    <lineage>
        <taxon>Eukaryota</taxon>
        <taxon>Viridiplantae</taxon>
        <taxon>Streptophyta</taxon>
        <taxon>Embryophyta</taxon>
        <taxon>Tracheophyta</taxon>
        <taxon>Spermatophyta</taxon>
        <taxon>Magnoliopsida</taxon>
        <taxon>eudicotyledons</taxon>
        <taxon>Gunneridae</taxon>
        <taxon>Pentapetalae</taxon>
        <taxon>asterids</taxon>
        <taxon>lamiids</taxon>
        <taxon>Lamiales</taxon>
        <taxon>Orobanchaceae</taxon>
        <taxon>Buchnereae</taxon>
        <taxon>Striga</taxon>
    </lineage>
</organism>
<proteinExistence type="predicted"/>
<name>A0A5A7NUM6_STRAF</name>
<sequence length="133" mass="14887">MEEIPQPLCMPPSDCNRDVVIVLRRRGTHEWPRAATTAQKTSLRNASLRQRTSAKTFAIENRADKEETLVDSEEALVEKDNREPRGFRPCRGLAVFAGGGREDEEWLRSALSSLFIWNRISVGASGALYKQGG</sequence>
<protein>
    <submittedName>
        <fullName evidence="1">RHOMBOID-like protein 3</fullName>
    </submittedName>
</protein>
<reference evidence="2" key="1">
    <citation type="journal article" date="2019" name="Curr. Biol.">
        <title>Genome Sequence of Striga asiatica Provides Insight into the Evolution of Plant Parasitism.</title>
        <authorList>
            <person name="Yoshida S."/>
            <person name="Kim S."/>
            <person name="Wafula E.K."/>
            <person name="Tanskanen J."/>
            <person name="Kim Y.M."/>
            <person name="Honaas L."/>
            <person name="Yang Z."/>
            <person name="Spallek T."/>
            <person name="Conn C.E."/>
            <person name="Ichihashi Y."/>
            <person name="Cheong K."/>
            <person name="Cui S."/>
            <person name="Der J.P."/>
            <person name="Gundlach H."/>
            <person name="Jiao Y."/>
            <person name="Hori C."/>
            <person name="Ishida J.K."/>
            <person name="Kasahara H."/>
            <person name="Kiba T."/>
            <person name="Kim M.S."/>
            <person name="Koo N."/>
            <person name="Laohavisit A."/>
            <person name="Lee Y.H."/>
            <person name="Lumba S."/>
            <person name="McCourt P."/>
            <person name="Mortimer J.C."/>
            <person name="Mutuku J.M."/>
            <person name="Nomura T."/>
            <person name="Sasaki-Sekimoto Y."/>
            <person name="Seto Y."/>
            <person name="Wang Y."/>
            <person name="Wakatake T."/>
            <person name="Sakakibara H."/>
            <person name="Demura T."/>
            <person name="Yamaguchi S."/>
            <person name="Yoneyama K."/>
            <person name="Manabe R.I."/>
            <person name="Nelson D.C."/>
            <person name="Schulman A.H."/>
            <person name="Timko M.P."/>
            <person name="dePamphilis C.W."/>
            <person name="Choi D."/>
            <person name="Shirasu K."/>
        </authorList>
    </citation>
    <scope>NUCLEOTIDE SEQUENCE [LARGE SCALE GENOMIC DNA]</scope>
    <source>
        <strain evidence="2">cv. UVA1</strain>
    </source>
</reference>
<comment type="caution">
    <text evidence="1">The sequence shown here is derived from an EMBL/GenBank/DDBJ whole genome shotgun (WGS) entry which is preliminary data.</text>
</comment>
<keyword evidence="2" id="KW-1185">Reference proteome</keyword>
<accession>A0A5A7NUM6</accession>
<evidence type="ECO:0000313" key="1">
    <source>
        <dbReference type="EMBL" id="GER24480.1"/>
    </source>
</evidence>
<evidence type="ECO:0000313" key="2">
    <source>
        <dbReference type="Proteomes" id="UP000325081"/>
    </source>
</evidence>